<dbReference type="SMART" id="SM00906">
    <property type="entry name" value="Fungal_trans"/>
    <property type="match status" value="1"/>
</dbReference>
<dbReference type="GO" id="GO:0006351">
    <property type="term" value="P:DNA-templated transcription"/>
    <property type="evidence" value="ECO:0007669"/>
    <property type="project" value="InterPro"/>
</dbReference>
<dbReference type="GO" id="GO:0005634">
    <property type="term" value="C:nucleus"/>
    <property type="evidence" value="ECO:0007669"/>
    <property type="project" value="TreeGrafter"/>
</dbReference>
<keyword evidence="5" id="KW-0539">Nucleus</keyword>
<gene>
    <name evidence="7" type="ORF">B0T10DRAFT_53798</name>
</gene>
<dbReference type="GO" id="GO:0000981">
    <property type="term" value="F:DNA-binding transcription factor activity, RNA polymerase II-specific"/>
    <property type="evidence" value="ECO:0007669"/>
    <property type="project" value="InterPro"/>
</dbReference>
<keyword evidence="8" id="KW-1185">Reference proteome</keyword>
<dbReference type="PROSITE" id="PS00463">
    <property type="entry name" value="ZN2_CY6_FUNGAL_1"/>
    <property type="match status" value="1"/>
</dbReference>
<dbReference type="PANTHER" id="PTHR47424:SF3">
    <property type="entry name" value="REGULATORY PROTEIN GAL4"/>
    <property type="match status" value="1"/>
</dbReference>
<reference evidence="7 8" key="1">
    <citation type="journal article" date="2021" name="Nat. Commun.">
        <title>Genetic determinants of endophytism in the Arabidopsis root mycobiome.</title>
        <authorList>
            <person name="Mesny F."/>
            <person name="Miyauchi S."/>
            <person name="Thiergart T."/>
            <person name="Pickel B."/>
            <person name="Atanasova L."/>
            <person name="Karlsson M."/>
            <person name="Huettel B."/>
            <person name="Barry K.W."/>
            <person name="Haridas S."/>
            <person name="Chen C."/>
            <person name="Bauer D."/>
            <person name="Andreopoulos W."/>
            <person name="Pangilinan J."/>
            <person name="LaButti K."/>
            <person name="Riley R."/>
            <person name="Lipzen A."/>
            <person name="Clum A."/>
            <person name="Drula E."/>
            <person name="Henrissat B."/>
            <person name="Kohler A."/>
            <person name="Grigoriev I.V."/>
            <person name="Martin F.M."/>
            <person name="Hacquard S."/>
        </authorList>
    </citation>
    <scope>NUCLEOTIDE SEQUENCE [LARGE SCALE GENOMIC DNA]</scope>
    <source>
        <strain evidence="7 8">MPI-CAGE-CH-0241</strain>
    </source>
</reference>
<evidence type="ECO:0000313" key="8">
    <source>
        <dbReference type="Proteomes" id="UP000777438"/>
    </source>
</evidence>
<dbReference type="GO" id="GO:0000978">
    <property type="term" value="F:RNA polymerase II cis-regulatory region sequence-specific DNA binding"/>
    <property type="evidence" value="ECO:0007669"/>
    <property type="project" value="TreeGrafter"/>
</dbReference>
<evidence type="ECO:0000256" key="5">
    <source>
        <dbReference type="ARBA" id="ARBA00023242"/>
    </source>
</evidence>
<evidence type="ECO:0000259" key="6">
    <source>
        <dbReference type="PROSITE" id="PS50048"/>
    </source>
</evidence>
<dbReference type="AlphaFoldDB" id="A0A9P8W3R7"/>
<keyword evidence="2" id="KW-0805">Transcription regulation</keyword>
<dbReference type="InterPro" id="IPR051127">
    <property type="entry name" value="Fungal_SecMet_Regulators"/>
</dbReference>
<evidence type="ECO:0000256" key="2">
    <source>
        <dbReference type="ARBA" id="ARBA00023015"/>
    </source>
</evidence>
<proteinExistence type="predicted"/>
<dbReference type="Gene3D" id="4.10.240.10">
    <property type="entry name" value="Zn(2)-C6 fungal-type DNA-binding domain"/>
    <property type="match status" value="1"/>
</dbReference>
<evidence type="ECO:0000256" key="4">
    <source>
        <dbReference type="ARBA" id="ARBA00023163"/>
    </source>
</evidence>
<dbReference type="CDD" id="cd00067">
    <property type="entry name" value="GAL4"/>
    <property type="match status" value="1"/>
</dbReference>
<comment type="caution">
    <text evidence="7">The sequence shown here is derived from an EMBL/GenBank/DDBJ whole genome shotgun (WGS) entry which is preliminary data.</text>
</comment>
<dbReference type="InterPro" id="IPR036864">
    <property type="entry name" value="Zn2-C6_fun-type_DNA-bd_sf"/>
</dbReference>
<dbReference type="CDD" id="cd12148">
    <property type="entry name" value="fungal_TF_MHR"/>
    <property type="match status" value="1"/>
</dbReference>
<dbReference type="SMART" id="SM00066">
    <property type="entry name" value="GAL4"/>
    <property type="match status" value="1"/>
</dbReference>
<feature type="domain" description="Zn(2)-C6 fungal-type" evidence="6">
    <location>
        <begin position="25"/>
        <end position="55"/>
    </location>
</feature>
<dbReference type="PROSITE" id="PS50048">
    <property type="entry name" value="ZN2_CY6_FUNGAL_2"/>
    <property type="match status" value="1"/>
</dbReference>
<dbReference type="Pfam" id="PF00172">
    <property type="entry name" value="Zn_clus"/>
    <property type="match status" value="1"/>
</dbReference>
<dbReference type="Proteomes" id="UP000777438">
    <property type="component" value="Unassembled WGS sequence"/>
</dbReference>
<protein>
    <submittedName>
        <fullName evidence="7">Fungal-specific transcription factor domain-containing protein</fullName>
    </submittedName>
</protein>
<dbReference type="InterPro" id="IPR007219">
    <property type="entry name" value="XnlR_reg_dom"/>
</dbReference>
<dbReference type="PANTHER" id="PTHR47424">
    <property type="entry name" value="REGULATORY PROTEIN GAL4"/>
    <property type="match status" value="1"/>
</dbReference>
<dbReference type="GO" id="GO:0008270">
    <property type="term" value="F:zinc ion binding"/>
    <property type="evidence" value="ECO:0007669"/>
    <property type="project" value="InterPro"/>
</dbReference>
<dbReference type="OrthoDB" id="6486656at2759"/>
<dbReference type="InterPro" id="IPR001138">
    <property type="entry name" value="Zn2Cys6_DnaBD"/>
</dbReference>
<dbReference type="GO" id="GO:0000435">
    <property type="term" value="P:positive regulation of transcription from RNA polymerase II promoter by galactose"/>
    <property type="evidence" value="ECO:0007669"/>
    <property type="project" value="TreeGrafter"/>
</dbReference>
<dbReference type="Pfam" id="PF04082">
    <property type="entry name" value="Fungal_trans"/>
    <property type="match status" value="1"/>
</dbReference>
<dbReference type="EMBL" id="JAGPYM010000012">
    <property type="protein sequence ID" value="KAH6888415.1"/>
    <property type="molecule type" value="Genomic_DNA"/>
</dbReference>
<organism evidence="7 8">
    <name type="scientific">Thelonectria olida</name>
    <dbReference type="NCBI Taxonomy" id="1576542"/>
    <lineage>
        <taxon>Eukaryota</taxon>
        <taxon>Fungi</taxon>
        <taxon>Dikarya</taxon>
        <taxon>Ascomycota</taxon>
        <taxon>Pezizomycotina</taxon>
        <taxon>Sordariomycetes</taxon>
        <taxon>Hypocreomycetidae</taxon>
        <taxon>Hypocreales</taxon>
        <taxon>Nectriaceae</taxon>
        <taxon>Thelonectria</taxon>
    </lineage>
</organism>
<evidence type="ECO:0000256" key="1">
    <source>
        <dbReference type="ARBA" id="ARBA00022723"/>
    </source>
</evidence>
<evidence type="ECO:0000256" key="3">
    <source>
        <dbReference type="ARBA" id="ARBA00023125"/>
    </source>
</evidence>
<dbReference type="SUPFAM" id="SSF57701">
    <property type="entry name" value="Zn2/Cys6 DNA-binding domain"/>
    <property type="match status" value="1"/>
</dbReference>
<evidence type="ECO:0000313" key="7">
    <source>
        <dbReference type="EMBL" id="KAH6888415.1"/>
    </source>
</evidence>
<keyword evidence="3" id="KW-0238">DNA-binding</keyword>
<sequence>MGEKAAESEEQVRPPLLKRKRVALACESCRARKAKCDNRRPICGRCEGYGYKCTWEGGRRRIHLEHDHAGQSSQRNVHESLELIREICSTFPQDVQSEVDGLLALVRSHVIEDDSPAPSSKDTTAMPPAIGHSHSSRYLGQASDIHFLNLARQTFRTPDPVTDQAEDVVESYDEDKTCLPRPLSSWVLDSPGWSAGEKYLSSYFSTIHAAYPFLPRSYFLHKYKNLQSKNTGNDQLTAAWLALFYGVLAIGAFYDQGAPPVSSKDLHANYFQRSILLTDLNKLEASAVQVSALLVQCFYLLATSKTDRCWITLGVAIRLAQALGMHMDYIDAKPKPWGYPLPQPQRSEIRRRVWYSLFVLDRLVALQLGRPPAISDGGFSVSLPSNLDDGEHDWEAEEALPNLVDEPSAGTYFLRVIELSKIIGRVLQELNEAQKPIEVRLSRVKQFDNELSAWKSRLPRYLRFDVVHVFDNSPHFKRQRNMLAIKYHHLRALMHRPYLSLPAANGFMAESLTDHQIRAVHDYSQTCISEARETARLFHNVQDEVQLIYDYPWWQLISCVVCAASILIVAGTFKQMGAEVTEAGGLCDDAETCLKVLGALSSHSTGARHARHMVAKLLSQRLSYISQSSPEDSRQPLRLGELSKASQPGNMPRLSRQTLASVDTTQLETANTHGNAPYAEGLTFPWLQTDDDLPAEFDTGLSWPYGTLDSMAWSSQVLNSMMTSVDCYVPAPPGPHDGLRDGTDSPQL</sequence>
<accession>A0A9P8W3R7</accession>
<name>A0A9P8W3R7_9HYPO</name>
<keyword evidence="4" id="KW-0804">Transcription</keyword>
<keyword evidence="1" id="KW-0479">Metal-binding</keyword>